<dbReference type="Proteomes" id="UP000184275">
    <property type="component" value="Unassembled WGS sequence"/>
</dbReference>
<proteinExistence type="predicted"/>
<dbReference type="PROSITE" id="PS51257">
    <property type="entry name" value="PROKAR_LIPOPROTEIN"/>
    <property type="match status" value="1"/>
</dbReference>
<protein>
    <submittedName>
        <fullName evidence="1">Uncharacterized protein</fullName>
    </submittedName>
</protein>
<dbReference type="AlphaFoldDB" id="A0A1M6WCG9"/>
<evidence type="ECO:0000313" key="2">
    <source>
        <dbReference type="Proteomes" id="UP000184275"/>
    </source>
</evidence>
<evidence type="ECO:0000313" key="1">
    <source>
        <dbReference type="EMBL" id="SHK91348.1"/>
    </source>
</evidence>
<accession>A0A1M6WCG9</accession>
<organism evidence="1 2">
    <name type="scientific">Fibrobacter intestinalis</name>
    <dbReference type="NCBI Taxonomy" id="28122"/>
    <lineage>
        <taxon>Bacteria</taxon>
        <taxon>Pseudomonadati</taxon>
        <taxon>Fibrobacterota</taxon>
        <taxon>Fibrobacteria</taxon>
        <taxon>Fibrobacterales</taxon>
        <taxon>Fibrobacteraceae</taxon>
        <taxon>Fibrobacter</taxon>
    </lineage>
</organism>
<gene>
    <name evidence="1" type="ORF">SAMN05720469_12325</name>
</gene>
<name>A0A1M6WCG9_9BACT</name>
<dbReference type="EMBL" id="FRAW01000023">
    <property type="protein sequence ID" value="SHK91348.1"/>
    <property type="molecule type" value="Genomic_DNA"/>
</dbReference>
<reference evidence="2" key="1">
    <citation type="submission" date="2016-11" db="EMBL/GenBank/DDBJ databases">
        <authorList>
            <person name="Varghese N."/>
            <person name="Submissions S."/>
        </authorList>
    </citation>
    <scope>NUCLEOTIDE SEQUENCE [LARGE SCALE GENOMIC DNA]</scope>
    <source>
        <strain evidence="2">UWOS</strain>
    </source>
</reference>
<sequence length="196" mass="21619">MTCPYGKALMPLGLLLLGACSKEYPPGEFVARYEKDCSTSVLRGDFRLTAMPFSESYERAKWGAPLGEGKRVVVSVHPKAGIEFDGVFLVGGADTFPAVLQRRIGTFETGNTDIFSMVFEHFPEEHFPEKAKLFLKNVDHGIGTVEIPLKNCSGLELRKTSRRRRPPSCFLSFACGRSPCRAGPFSRITSSLPRPA</sequence>
<keyword evidence="2" id="KW-1185">Reference proteome</keyword>